<gene>
    <name evidence="3" type="ORF">OS493_005244</name>
</gene>
<dbReference type="AlphaFoldDB" id="A0A9X0CTF5"/>
<dbReference type="SMART" id="SM00198">
    <property type="entry name" value="SCP"/>
    <property type="match status" value="1"/>
</dbReference>
<feature type="compositionally biased region" description="Acidic residues" evidence="1">
    <location>
        <begin position="420"/>
        <end position="438"/>
    </location>
</feature>
<evidence type="ECO:0000313" key="4">
    <source>
        <dbReference type="Proteomes" id="UP001163046"/>
    </source>
</evidence>
<dbReference type="Gene3D" id="3.40.33.10">
    <property type="entry name" value="CAP"/>
    <property type="match status" value="1"/>
</dbReference>
<keyword evidence="4" id="KW-1185">Reference proteome</keyword>
<organism evidence="3 4">
    <name type="scientific">Desmophyllum pertusum</name>
    <dbReference type="NCBI Taxonomy" id="174260"/>
    <lineage>
        <taxon>Eukaryota</taxon>
        <taxon>Metazoa</taxon>
        <taxon>Cnidaria</taxon>
        <taxon>Anthozoa</taxon>
        <taxon>Hexacorallia</taxon>
        <taxon>Scleractinia</taxon>
        <taxon>Caryophylliina</taxon>
        <taxon>Caryophylliidae</taxon>
        <taxon>Desmophyllum</taxon>
    </lineage>
</organism>
<feature type="region of interest" description="Disordered" evidence="1">
    <location>
        <begin position="397"/>
        <end position="450"/>
    </location>
</feature>
<dbReference type="EMBL" id="MU826827">
    <property type="protein sequence ID" value="KAJ7374891.1"/>
    <property type="molecule type" value="Genomic_DNA"/>
</dbReference>
<sequence length="450" mass="49645">MMLLNVVSTASLGFGNMQIEGAGTISPDSTSMDIHLEITNINESLSSASLAIPSKPAAILPAAVHSTPQATKPYNAWYQQDKPSFGIETGEEFLKSALNSHNKFRAIHNSPPLKLNIAMSKEAEEFAKKLFERGTKNQPMVHEDQLVLQRENEGENLAAGGGSLGGLTAHGAVKNWYNEVCTYNWGKGGYEPQAAHFMQVIWKGMKELGIGKAEGKKNGRSYTYIVARYKPAITYDTLKNVLKGTFNPSYCRNKAASTLSDTTQNRASSRVRPQLTGHFPKQTRYFPQKPENIQPLQASTRQPIGRLNLKNPGNLPSTSEANDGPYGKGYLKITNRYPYGQGYPQNDKLSYYAGNSWGTNGARPPTVSSEYYPKQAEVLEEFVEGDDPEKARYEHITSNNDNGHGRFTQSLIPVMNSVDAEIDDDDDDDDDNDPSEDELATKTNVPKHSN</sequence>
<dbReference type="PANTHER" id="PTHR10334">
    <property type="entry name" value="CYSTEINE-RICH SECRETORY PROTEIN-RELATED"/>
    <property type="match status" value="1"/>
</dbReference>
<dbReference type="InterPro" id="IPR014044">
    <property type="entry name" value="CAP_dom"/>
</dbReference>
<comment type="caution">
    <text evidence="3">The sequence shown here is derived from an EMBL/GenBank/DDBJ whole genome shotgun (WGS) entry which is preliminary data.</text>
</comment>
<evidence type="ECO:0000313" key="3">
    <source>
        <dbReference type="EMBL" id="KAJ7374891.1"/>
    </source>
</evidence>
<dbReference type="Pfam" id="PF00188">
    <property type="entry name" value="CAP"/>
    <property type="match status" value="1"/>
</dbReference>
<dbReference type="InterPro" id="IPR034113">
    <property type="entry name" value="SCP_GAPR1-like"/>
</dbReference>
<feature type="region of interest" description="Disordered" evidence="1">
    <location>
        <begin position="304"/>
        <end position="327"/>
    </location>
</feature>
<feature type="compositionally biased region" description="Polar residues" evidence="1">
    <location>
        <begin position="397"/>
        <end position="411"/>
    </location>
</feature>
<reference evidence="3" key="1">
    <citation type="submission" date="2023-01" db="EMBL/GenBank/DDBJ databases">
        <title>Genome assembly of the deep-sea coral Lophelia pertusa.</title>
        <authorList>
            <person name="Herrera S."/>
            <person name="Cordes E."/>
        </authorList>
    </citation>
    <scope>NUCLEOTIDE SEQUENCE</scope>
    <source>
        <strain evidence="3">USNM1676648</strain>
        <tissue evidence="3">Polyp</tissue>
    </source>
</reference>
<dbReference type="OrthoDB" id="337038at2759"/>
<dbReference type="Proteomes" id="UP001163046">
    <property type="component" value="Unassembled WGS sequence"/>
</dbReference>
<dbReference type="InterPro" id="IPR035940">
    <property type="entry name" value="CAP_sf"/>
</dbReference>
<proteinExistence type="predicted"/>
<feature type="domain" description="SCP" evidence="2">
    <location>
        <begin position="92"/>
        <end position="237"/>
    </location>
</feature>
<protein>
    <recommendedName>
        <fullName evidence="2">SCP domain-containing protein</fullName>
    </recommendedName>
</protein>
<accession>A0A9X0CTF5</accession>
<name>A0A9X0CTF5_9CNID</name>
<dbReference type="InterPro" id="IPR001283">
    <property type="entry name" value="CRISP-related"/>
</dbReference>
<dbReference type="SUPFAM" id="SSF55797">
    <property type="entry name" value="PR-1-like"/>
    <property type="match status" value="1"/>
</dbReference>
<evidence type="ECO:0000259" key="2">
    <source>
        <dbReference type="SMART" id="SM00198"/>
    </source>
</evidence>
<evidence type="ECO:0000256" key="1">
    <source>
        <dbReference type="SAM" id="MobiDB-lite"/>
    </source>
</evidence>
<feature type="compositionally biased region" description="Polar residues" evidence="1">
    <location>
        <begin position="441"/>
        <end position="450"/>
    </location>
</feature>
<dbReference type="CDD" id="cd05382">
    <property type="entry name" value="CAP_GAPR1-like"/>
    <property type="match status" value="1"/>
</dbReference>